<sequence length="157" mass="16852">MARTINYSVSLRKKPNDEMAVEKAYGQIQSKGSCDIEEISEKISRSTTMTRGDVKGVIAALEDEVIDKLLNGEIVKLGDLGTFRLSMQSTGADSMETFSTANIKGVKVIFAASARIKKELTAASFTVVAPTWANNATLAAFKAGEATVDLEAAQRDN</sequence>
<dbReference type="Gene3D" id="4.10.520.10">
    <property type="entry name" value="IHF-like DNA-binding proteins"/>
    <property type="match status" value="1"/>
</dbReference>
<evidence type="ECO:0000313" key="3">
    <source>
        <dbReference type="EMBL" id="MBD8041165.1"/>
    </source>
</evidence>
<comment type="caution">
    <text evidence="3">The sequence shown here is derived from an EMBL/GenBank/DDBJ whole genome shotgun (WGS) entry which is preliminary data.</text>
</comment>
<proteinExistence type="predicted"/>
<accession>A0ABR8YAD3</accession>
<dbReference type="EMBL" id="JACSPP010000041">
    <property type="protein sequence ID" value="MBD8041165.1"/>
    <property type="molecule type" value="Genomic_DNA"/>
</dbReference>
<dbReference type="InterPro" id="IPR005902">
    <property type="entry name" value="HU_DNA-bd_put"/>
</dbReference>
<dbReference type="Proteomes" id="UP000620874">
    <property type="component" value="Unassembled WGS sequence"/>
</dbReference>
<feature type="domain" description="HU" evidence="2">
    <location>
        <begin position="5"/>
        <end position="126"/>
    </location>
</feature>
<name>A0ABR8YAD3_9BACT</name>
<evidence type="ECO:0000256" key="1">
    <source>
        <dbReference type="ARBA" id="ARBA00023125"/>
    </source>
</evidence>
<keyword evidence="1 3" id="KW-0238">DNA-binding</keyword>
<evidence type="ECO:0000313" key="4">
    <source>
        <dbReference type="Proteomes" id="UP000620874"/>
    </source>
</evidence>
<dbReference type="InterPro" id="IPR010992">
    <property type="entry name" value="IHF-like_DNA-bd_dom_sf"/>
</dbReference>
<protein>
    <submittedName>
        <fullName evidence="3">HU family DNA-binding protein</fullName>
    </submittedName>
</protein>
<organism evidence="3 4">
    <name type="scientific">Phocaeicola intestinalis</name>
    <dbReference type="NCBI Taxonomy" id="2762212"/>
    <lineage>
        <taxon>Bacteria</taxon>
        <taxon>Pseudomonadati</taxon>
        <taxon>Bacteroidota</taxon>
        <taxon>Bacteroidia</taxon>
        <taxon>Bacteroidales</taxon>
        <taxon>Bacteroidaceae</taxon>
        <taxon>Phocaeicola</taxon>
    </lineage>
</organism>
<reference evidence="3 4" key="1">
    <citation type="submission" date="2020-08" db="EMBL/GenBank/DDBJ databases">
        <title>A Genomic Blueprint of the Chicken Gut Microbiome.</title>
        <authorList>
            <person name="Gilroy R."/>
            <person name="Ravi A."/>
            <person name="Getino M."/>
            <person name="Pursley I."/>
            <person name="Horton D.L."/>
            <person name="Alikhan N.-F."/>
            <person name="Baker D."/>
            <person name="Gharbi K."/>
            <person name="Hall N."/>
            <person name="Watson M."/>
            <person name="Adriaenssens E.M."/>
            <person name="Foster-Nyarko E."/>
            <person name="Jarju S."/>
            <person name="Secka A."/>
            <person name="Antonio M."/>
            <person name="Oren A."/>
            <person name="Chaudhuri R."/>
            <person name="La Ragione R.M."/>
            <person name="Hildebrand F."/>
            <person name="Pallen M.J."/>
        </authorList>
    </citation>
    <scope>NUCLEOTIDE SEQUENCE [LARGE SCALE GENOMIC DNA]</scope>
    <source>
        <strain evidence="3 4">Sa1CVN1</strain>
    </source>
</reference>
<gene>
    <name evidence="3" type="ORF">H9625_12105</name>
</gene>
<keyword evidence="4" id="KW-1185">Reference proteome</keyword>
<dbReference type="Pfam" id="PF18291">
    <property type="entry name" value="HU-HIG"/>
    <property type="match status" value="1"/>
</dbReference>
<evidence type="ECO:0000259" key="2">
    <source>
        <dbReference type="Pfam" id="PF18291"/>
    </source>
</evidence>
<dbReference type="RefSeq" id="WP_191764533.1">
    <property type="nucleotide sequence ID" value="NZ_JACSPP010000041.1"/>
</dbReference>
<dbReference type="GO" id="GO:0003677">
    <property type="term" value="F:DNA binding"/>
    <property type="evidence" value="ECO:0007669"/>
    <property type="project" value="UniProtKB-KW"/>
</dbReference>
<dbReference type="NCBIfam" id="TIGR01201">
    <property type="entry name" value="HU_rel"/>
    <property type="match status" value="1"/>
</dbReference>
<dbReference type="InterPro" id="IPR041607">
    <property type="entry name" value="HU-HIG"/>
</dbReference>
<dbReference type="SUPFAM" id="SSF47729">
    <property type="entry name" value="IHF-like DNA-binding proteins"/>
    <property type="match status" value="1"/>
</dbReference>